<dbReference type="InterPro" id="IPR023828">
    <property type="entry name" value="Peptidase_S8_Ser-AS"/>
</dbReference>
<dbReference type="OrthoDB" id="43334at2759"/>
<evidence type="ECO:0000256" key="3">
    <source>
        <dbReference type="ARBA" id="ARBA00022723"/>
    </source>
</evidence>
<dbReference type="InterPro" id="IPR034202">
    <property type="entry name" value="Subtilisin_Carlsberg-like"/>
</dbReference>
<dbReference type="InterPro" id="IPR036852">
    <property type="entry name" value="Peptidase_S8/S53_dom_sf"/>
</dbReference>
<dbReference type="PROSITE" id="PS51892">
    <property type="entry name" value="SUBTILASE"/>
    <property type="match status" value="1"/>
</dbReference>
<dbReference type="InterPro" id="IPR000209">
    <property type="entry name" value="Peptidase_S8/S53_dom"/>
</dbReference>
<dbReference type="PANTHER" id="PTHR43806">
    <property type="entry name" value="PEPTIDASE S8"/>
    <property type="match status" value="1"/>
</dbReference>
<keyword evidence="12" id="KW-1185">Reference proteome</keyword>
<feature type="region of interest" description="Disordered" evidence="9">
    <location>
        <begin position="402"/>
        <end position="426"/>
    </location>
</feature>
<dbReference type="PANTHER" id="PTHR43806:SF11">
    <property type="entry name" value="CEREVISIN-RELATED"/>
    <property type="match status" value="1"/>
</dbReference>
<dbReference type="GO" id="GO:0006508">
    <property type="term" value="P:proteolysis"/>
    <property type="evidence" value="ECO:0007669"/>
    <property type="project" value="UniProtKB-KW"/>
</dbReference>
<evidence type="ECO:0000256" key="5">
    <source>
        <dbReference type="ARBA" id="ARBA00022825"/>
    </source>
</evidence>
<comment type="caution">
    <text evidence="11">The sequence shown here is derived from an EMBL/GenBank/DDBJ whole genome shotgun (WGS) entry which is preliminary data.</text>
</comment>
<dbReference type="GO" id="GO:0046872">
    <property type="term" value="F:metal ion binding"/>
    <property type="evidence" value="ECO:0007669"/>
    <property type="project" value="UniProtKB-KW"/>
</dbReference>
<dbReference type="AlphaFoldDB" id="K0REV0"/>
<evidence type="ECO:0000256" key="9">
    <source>
        <dbReference type="SAM" id="MobiDB-lite"/>
    </source>
</evidence>
<reference evidence="11 12" key="1">
    <citation type="journal article" date="2012" name="Genome Biol.">
        <title>Genome and low-iron response of an oceanic diatom adapted to chronic iron limitation.</title>
        <authorList>
            <person name="Lommer M."/>
            <person name="Specht M."/>
            <person name="Roy A.S."/>
            <person name="Kraemer L."/>
            <person name="Andreson R."/>
            <person name="Gutowska M.A."/>
            <person name="Wolf J."/>
            <person name="Bergner S.V."/>
            <person name="Schilhabel M.B."/>
            <person name="Klostermeier U.C."/>
            <person name="Beiko R.G."/>
            <person name="Rosenstiel P."/>
            <person name="Hippler M."/>
            <person name="Laroche J."/>
        </authorList>
    </citation>
    <scope>NUCLEOTIDE SEQUENCE [LARGE SCALE GENOMIC DNA]</scope>
    <source>
        <strain evidence="11 12">CCMP1005</strain>
    </source>
</reference>
<keyword evidence="5" id="KW-0720">Serine protease</keyword>
<evidence type="ECO:0000256" key="2">
    <source>
        <dbReference type="ARBA" id="ARBA00022670"/>
    </source>
</evidence>
<dbReference type="CDD" id="cd07477">
    <property type="entry name" value="Peptidases_S8_Subtilisin_subset"/>
    <property type="match status" value="1"/>
</dbReference>
<dbReference type="InterPro" id="IPR050131">
    <property type="entry name" value="Peptidase_S8_subtilisin-like"/>
</dbReference>
<feature type="domain" description="Peptidase S8/S53" evidence="10">
    <location>
        <begin position="33"/>
        <end position="252"/>
    </location>
</feature>
<dbReference type="SUPFAM" id="SSF52743">
    <property type="entry name" value="Subtilisin-like"/>
    <property type="match status" value="1"/>
</dbReference>
<dbReference type="PROSITE" id="PS00138">
    <property type="entry name" value="SUBTILASE_SER"/>
    <property type="match status" value="1"/>
</dbReference>
<dbReference type="InterPro" id="IPR022398">
    <property type="entry name" value="Peptidase_S8_His-AS"/>
</dbReference>
<protein>
    <recommendedName>
        <fullName evidence="7">subtilisin</fullName>
        <ecNumber evidence="7">3.4.21.62</ecNumber>
    </recommendedName>
</protein>
<evidence type="ECO:0000313" key="11">
    <source>
        <dbReference type="EMBL" id="EJK45092.1"/>
    </source>
</evidence>
<proteinExistence type="inferred from homology"/>
<dbReference type="eggNOG" id="KOG1153">
    <property type="taxonomic scope" value="Eukaryota"/>
</dbReference>
<dbReference type="Proteomes" id="UP000266841">
    <property type="component" value="Unassembled WGS sequence"/>
</dbReference>
<dbReference type="GO" id="GO:0005615">
    <property type="term" value="C:extracellular space"/>
    <property type="evidence" value="ECO:0007669"/>
    <property type="project" value="TreeGrafter"/>
</dbReference>
<evidence type="ECO:0000256" key="6">
    <source>
        <dbReference type="ARBA" id="ARBA00023529"/>
    </source>
</evidence>
<evidence type="ECO:0000256" key="7">
    <source>
        <dbReference type="ARBA" id="ARBA00023619"/>
    </source>
</evidence>
<dbReference type="EMBL" id="AGNL01048789">
    <property type="protein sequence ID" value="EJK45092.1"/>
    <property type="molecule type" value="Genomic_DNA"/>
</dbReference>
<keyword evidence="2" id="KW-0645">Protease</keyword>
<evidence type="ECO:0000313" key="12">
    <source>
        <dbReference type="Proteomes" id="UP000266841"/>
    </source>
</evidence>
<evidence type="ECO:0000256" key="8">
    <source>
        <dbReference type="PROSITE-ProRule" id="PRU01240"/>
    </source>
</evidence>
<keyword evidence="4" id="KW-0378">Hydrolase</keyword>
<keyword evidence="3" id="KW-0479">Metal-binding</keyword>
<dbReference type="Gene3D" id="3.40.50.200">
    <property type="entry name" value="Peptidase S8/S53 domain"/>
    <property type="match status" value="1"/>
</dbReference>
<evidence type="ECO:0000256" key="4">
    <source>
        <dbReference type="ARBA" id="ARBA00022801"/>
    </source>
</evidence>
<name>K0REV0_THAOC</name>
<dbReference type="Pfam" id="PF00082">
    <property type="entry name" value="Peptidase_S8"/>
    <property type="match status" value="1"/>
</dbReference>
<evidence type="ECO:0000259" key="10">
    <source>
        <dbReference type="Pfam" id="PF00082"/>
    </source>
</evidence>
<gene>
    <name evidence="11" type="ORF">THAOC_36311</name>
</gene>
<dbReference type="PROSITE" id="PS00137">
    <property type="entry name" value="SUBTILASE_HIS"/>
    <property type="match status" value="1"/>
</dbReference>
<sequence>YDLGHEDLPDTIDGVTGFTPPGQDGGFGVWDVDGHSHGTHVAGTIGAIGSNNIGVVGVNPDPTKFKFHISKGLSDNGSGSYAGIIDCIEDCVAKGAKVISMSLGGSGSSSLMESACEAAYDDGVLVIAAAGNSGSTDYLYPASYPVVMSVASVAYGGGPESDTYGELSYFSTRNDQVEIAGPGSSVYSTVPNDGYGTKSGTSMATPHVSGVAAWLISLFPNCNANQIRNAMLNSVREPPRDADGWDKLYGHGIVDAGAAYSLLSSAGCVGAGGLSPSDAGEAPREMGQGGTYQKDIGCTADHHCYIGASFGPRFCNIDLSPNRCAPGTAPPPSPTASPHSLDTAPMTAHNAVSLVETSLSADAVVLHGNSEPSKVAQPKELKPPLVPTTFVCDCLTNSVTEKPTNIPTKNPTPPPTSPPTSQCLQRNQKCGRDIPGTCCNGTCRGKDGGSCN</sequence>
<organism evidence="11 12">
    <name type="scientific">Thalassiosira oceanica</name>
    <name type="common">Marine diatom</name>
    <dbReference type="NCBI Taxonomy" id="159749"/>
    <lineage>
        <taxon>Eukaryota</taxon>
        <taxon>Sar</taxon>
        <taxon>Stramenopiles</taxon>
        <taxon>Ochrophyta</taxon>
        <taxon>Bacillariophyta</taxon>
        <taxon>Coscinodiscophyceae</taxon>
        <taxon>Thalassiosirophycidae</taxon>
        <taxon>Thalassiosirales</taxon>
        <taxon>Thalassiosiraceae</taxon>
        <taxon>Thalassiosira</taxon>
    </lineage>
</organism>
<accession>K0REV0</accession>
<comment type="caution">
    <text evidence="8">Lacks conserved residue(s) required for the propagation of feature annotation.</text>
</comment>
<feature type="non-terminal residue" evidence="11">
    <location>
        <position position="1"/>
    </location>
</feature>
<dbReference type="InterPro" id="IPR015500">
    <property type="entry name" value="Peptidase_S8_subtilisin-rel"/>
</dbReference>
<comment type="similarity">
    <text evidence="1 8">Belongs to the peptidase S8 family.</text>
</comment>
<evidence type="ECO:0000256" key="1">
    <source>
        <dbReference type="ARBA" id="ARBA00011073"/>
    </source>
</evidence>
<dbReference type="GO" id="GO:0004252">
    <property type="term" value="F:serine-type endopeptidase activity"/>
    <property type="evidence" value="ECO:0007669"/>
    <property type="project" value="UniProtKB-EC"/>
</dbReference>
<dbReference type="EC" id="3.4.21.62" evidence="7"/>
<comment type="catalytic activity">
    <reaction evidence="6">
        <text>Hydrolysis of proteins with broad specificity for peptide bonds, and a preference for a large uncharged residue in P1. Hydrolyzes peptide amides.</text>
        <dbReference type="EC" id="3.4.21.62"/>
    </reaction>
</comment>
<dbReference type="PRINTS" id="PR00723">
    <property type="entry name" value="SUBTILISIN"/>
</dbReference>